<organism evidence="2 3">
    <name type="scientific">Alectoria fallacina</name>
    <dbReference type="NCBI Taxonomy" id="1903189"/>
    <lineage>
        <taxon>Eukaryota</taxon>
        <taxon>Fungi</taxon>
        <taxon>Dikarya</taxon>
        <taxon>Ascomycota</taxon>
        <taxon>Pezizomycotina</taxon>
        <taxon>Lecanoromycetes</taxon>
        <taxon>OSLEUM clade</taxon>
        <taxon>Lecanoromycetidae</taxon>
        <taxon>Lecanorales</taxon>
        <taxon>Lecanorineae</taxon>
        <taxon>Parmeliaceae</taxon>
        <taxon>Alectoria</taxon>
    </lineage>
</organism>
<evidence type="ECO:0000313" key="3">
    <source>
        <dbReference type="Proteomes" id="UP000664203"/>
    </source>
</evidence>
<evidence type="ECO:0000256" key="1">
    <source>
        <dbReference type="SAM" id="MobiDB-lite"/>
    </source>
</evidence>
<feature type="region of interest" description="Disordered" evidence="1">
    <location>
        <begin position="54"/>
        <end position="111"/>
    </location>
</feature>
<dbReference type="OrthoDB" id="10358334at2759"/>
<comment type="caution">
    <text evidence="2">The sequence shown here is derived from an EMBL/GenBank/DDBJ whole genome shotgun (WGS) entry which is preliminary data.</text>
</comment>
<keyword evidence="3" id="KW-1185">Reference proteome</keyword>
<evidence type="ECO:0000313" key="2">
    <source>
        <dbReference type="EMBL" id="CAF9928563.1"/>
    </source>
</evidence>
<dbReference type="EMBL" id="CAJPDR010000253">
    <property type="protein sequence ID" value="CAF9928563.1"/>
    <property type="molecule type" value="Genomic_DNA"/>
</dbReference>
<feature type="compositionally biased region" description="Polar residues" evidence="1">
    <location>
        <begin position="66"/>
        <end position="80"/>
    </location>
</feature>
<reference evidence="2" key="1">
    <citation type="submission" date="2021-03" db="EMBL/GenBank/DDBJ databases">
        <authorList>
            <person name="Tagirdzhanova G."/>
        </authorList>
    </citation>
    <scope>NUCLEOTIDE SEQUENCE</scope>
</reference>
<protein>
    <submittedName>
        <fullName evidence="2">Uncharacterized protein</fullName>
    </submittedName>
</protein>
<gene>
    <name evidence="2" type="ORF">ALECFALPRED_004085</name>
</gene>
<sequence length="144" mass="15095">MLKQQAAAILAVVGASEPRRSKRARTATKRFVEGCFGVLLPRLSLALGVGVSNREDTDRAGVESGALSSDDNQSLAPASQSDDETRTPDAMGEGQEAAVAGASENRRSGRVHKATKRFVEGWFGIRLPSLSSALGVAVAGRQDT</sequence>
<proteinExistence type="predicted"/>
<dbReference type="AlphaFoldDB" id="A0A8H3FPS6"/>
<accession>A0A8H3FPS6</accession>
<dbReference type="Proteomes" id="UP000664203">
    <property type="component" value="Unassembled WGS sequence"/>
</dbReference>
<name>A0A8H3FPS6_9LECA</name>